<dbReference type="AlphaFoldDB" id="A0A8X6PEE6"/>
<gene>
    <name evidence="1" type="primary">AVEN_115874_1</name>
    <name evidence="1" type="ORF">NPIL_611751</name>
</gene>
<name>A0A8X6PEE6_NEPPI</name>
<dbReference type="Proteomes" id="UP000887013">
    <property type="component" value="Unassembled WGS sequence"/>
</dbReference>
<evidence type="ECO:0000313" key="1">
    <source>
        <dbReference type="EMBL" id="GFT66634.1"/>
    </source>
</evidence>
<dbReference type="OrthoDB" id="7444419at2759"/>
<accession>A0A8X6PEE6</accession>
<dbReference type="InterPro" id="IPR005312">
    <property type="entry name" value="DUF1759"/>
</dbReference>
<dbReference type="Pfam" id="PF03564">
    <property type="entry name" value="DUF1759"/>
    <property type="match status" value="1"/>
</dbReference>
<dbReference type="EMBL" id="BMAW01068982">
    <property type="protein sequence ID" value="GFT66634.1"/>
    <property type="molecule type" value="Genomic_DNA"/>
</dbReference>
<evidence type="ECO:0000313" key="2">
    <source>
        <dbReference type="Proteomes" id="UP000887013"/>
    </source>
</evidence>
<comment type="caution">
    <text evidence="1">The sequence shown here is derived from an EMBL/GenBank/DDBJ whole genome shotgun (WGS) entry which is preliminary data.</text>
</comment>
<organism evidence="1 2">
    <name type="scientific">Nephila pilipes</name>
    <name type="common">Giant wood spider</name>
    <name type="synonym">Nephila maculata</name>
    <dbReference type="NCBI Taxonomy" id="299642"/>
    <lineage>
        <taxon>Eukaryota</taxon>
        <taxon>Metazoa</taxon>
        <taxon>Ecdysozoa</taxon>
        <taxon>Arthropoda</taxon>
        <taxon>Chelicerata</taxon>
        <taxon>Arachnida</taxon>
        <taxon>Araneae</taxon>
        <taxon>Araneomorphae</taxon>
        <taxon>Entelegynae</taxon>
        <taxon>Araneoidea</taxon>
        <taxon>Nephilidae</taxon>
        <taxon>Nephila</taxon>
    </lineage>
</organism>
<sequence>MPLPQFSRWYEDFQNFKSQFLAIIDQNLNDTQKLFYLKAVFNGEAKSNETWEDTFHSMFAALESRYEDKRIVVDALINTLLNLEKINESASQLKHLLDKIIRNLR</sequence>
<proteinExistence type="predicted"/>
<keyword evidence="2" id="KW-1185">Reference proteome</keyword>
<protein>
    <submittedName>
        <fullName evidence="1">Integrase catalytic domain-containing protein</fullName>
    </submittedName>
</protein>
<reference evidence="1" key="1">
    <citation type="submission" date="2020-08" db="EMBL/GenBank/DDBJ databases">
        <title>Multicomponent nature underlies the extraordinary mechanical properties of spider dragline silk.</title>
        <authorList>
            <person name="Kono N."/>
            <person name="Nakamura H."/>
            <person name="Mori M."/>
            <person name="Yoshida Y."/>
            <person name="Ohtoshi R."/>
            <person name="Malay A.D."/>
            <person name="Moran D.A.P."/>
            <person name="Tomita M."/>
            <person name="Numata K."/>
            <person name="Arakawa K."/>
        </authorList>
    </citation>
    <scope>NUCLEOTIDE SEQUENCE</scope>
</reference>